<keyword evidence="2" id="KW-1185">Reference proteome</keyword>
<organism evidence="1 2">
    <name type="scientific">Sulfuritortus calidifontis</name>
    <dbReference type="NCBI Taxonomy" id="1914471"/>
    <lineage>
        <taxon>Bacteria</taxon>
        <taxon>Pseudomonadati</taxon>
        <taxon>Pseudomonadota</taxon>
        <taxon>Betaproteobacteria</taxon>
        <taxon>Nitrosomonadales</taxon>
        <taxon>Thiobacillaceae</taxon>
        <taxon>Sulfuritortus</taxon>
    </lineage>
</organism>
<evidence type="ECO:0000313" key="1">
    <source>
        <dbReference type="EMBL" id="TCS73953.1"/>
    </source>
</evidence>
<proteinExistence type="predicted"/>
<protein>
    <submittedName>
        <fullName evidence="1">Uncharacterized protein DUF3301</fullName>
    </submittedName>
</protein>
<dbReference type="RefSeq" id="WP_126459487.1">
    <property type="nucleotide sequence ID" value="NZ_AP018721.1"/>
</dbReference>
<dbReference type="Proteomes" id="UP000295135">
    <property type="component" value="Unassembled WGS sequence"/>
</dbReference>
<gene>
    <name evidence="1" type="ORF">EDC61_101176</name>
</gene>
<dbReference type="Pfam" id="PF11743">
    <property type="entry name" value="DUF3301"/>
    <property type="match status" value="1"/>
</dbReference>
<dbReference type="EMBL" id="SLZY01000001">
    <property type="protein sequence ID" value="TCS73953.1"/>
    <property type="molecule type" value="Genomic_DNA"/>
</dbReference>
<name>A0A4R3JYQ6_9PROT</name>
<comment type="caution">
    <text evidence="1">The sequence shown here is derived from an EMBL/GenBank/DDBJ whole genome shotgun (WGS) entry which is preliminary data.</text>
</comment>
<dbReference type="OrthoDB" id="5959530at2"/>
<evidence type="ECO:0000313" key="2">
    <source>
        <dbReference type="Proteomes" id="UP000295135"/>
    </source>
</evidence>
<dbReference type="InterPro" id="IPR021732">
    <property type="entry name" value="DUF3301"/>
</dbReference>
<sequence>MSGEWLALGALAAAGWLWWDGLQKRELAIAAARVLCTRAGVQLLDETVSQRRLRLRRDDRQQVRFYREFAFEYATTGDERLPGRVYLLGSQVLDAHLIESA</sequence>
<accession>A0A4R3JYQ6</accession>
<reference evidence="1 2" key="1">
    <citation type="submission" date="2019-03" db="EMBL/GenBank/DDBJ databases">
        <title>Genomic Encyclopedia of Type Strains, Phase IV (KMG-IV): sequencing the most valuable type-strain genomes for metagenomic binning, comparative biology and taxonomic classification.</title>
        <authorList>
            <person name="Goeker M."/>
        </authorList>
    </citation>
    <scope>NUCLEOTIDE SEQUENCE [LARGE SCALE GENOMIC DNA]</scope>
    <source>
        <strain evidence="1 2">DSM 103923</strain>
    </source>
</reference>
<dbReference type="AlphaFoldDB" id="A0A4R3JYQ6"/>